<dbReference type="EMBL" id="MU004557">
    <property type="protein sequence ID" value="KAF2648109.1"/>
    <property type="molecule type" value="Genomic_DNA"/>
</dbReference>
<evidence type="ECO:0000256" key="2">
    <source>
        <dbReference type="ARBA" id="ARBA00022801"/>
    </source>
</evidence>
<feature type="signal peptide" evidence="3">
    <location>
        <begin position="1"/>
        <end position="21"/>
    </location>
</feature>
<comment type="similarity">
    <text evidence="1 3">Belongs to the type-B carboxylesterase/lipase family.</text>
</comment>
<evidence type="ECO:0000313" key="5">
    <source>
        <dbReference type="EMBL" id="KAF2648109.1"/>
    </source>
</evidence>
<dbReference type="PROSITE" id="PS00941">
    <property type="entry name" value="CARBOXYLESTERASE_B_2"/>
    <property type="match status" value="1"/>
</dbReference>
<organism evidence="5 6">
    <name type="scientific">Lophiostoma macrostomum CBS 122681</name>
    <dbReference type="NCBI Taxonomy" id="1314788"/>
    <lineage>
        <taxon>Eukaryota</taxon>
        <taxon>Fungi</taxon>
        <taxon>Dikarya</taxon>
        <taxon>Ascomycota</taxon>
        <taxon>Pezizomycotina</taxon>
        <taxon>Dothideomycetes</taxon>
        <taxon>Pleosporomycetidae</taxon>
        <taxon>Pleosporales</taxon>
        <taxon>Lophiostomataceae</taxon>
        <taxon>Lophiostoma</taxon>
    </lineage>
</organism>
<dbReference type="InterPro" id="IPR002018">
    <property type="entry name" value="CarbesteraseB"/>
</dbReference>
<evidence type="ECO:0000256" key="3">
    <source>
        <dbReference type="RuleBase" id="RU361235"/>
    </source>
</evidence>
<keyword evidence="6" id="KW-1185">Reference proteome</keyword>
<dbReference type="Gene3D" id="3.40.50.1820">
    <property type="entry name" value="alpha/beta hydrolase"/>
    <property type="match status" value="1"/>
</dbReference>
<dbReference type="InterPro" id="IPR050309">
    <property type="entry name" value="Type-B_Carboxylest/Lipase"/>
</dbReference>
<dbReference type="GO" id="GO:0016787">
    <property type="term" value="F:hydrolase activity"/>
    <property type="evidence" value="ECO:0007669"/>
    <property type="project" value="UniProtKB-KW"/>
</dbReference>
<feature type="domain" description="Carboxylesterase type B" evidence="4">
    <location>
        <begin position="31"/>
        <end position="517"/>
    </location>
</feature>
<name>A0A6A6SK42_9PLEO</name>
<dbReference type="InterPro" id="IPR029058">
    <property type="entry name" value="AB_hydrolase_fold"/>
</dbReference>
<dbReference type="PROSITE" id="PS00122">
    <property type="entry name" value="CARBOXYLESTERASE_B_1"/>
    <property type="match status" value="1"/>
</dbReference>
<dbReference type="InterPro" id="IPR019819">
    <property type="entry name" value="Carboxylesterase_B_CS"/>
</dbReference>
<feature type="chain" id="PRO_5025712425" description="Carboxylic ester hydrolase" evidence="3">
    <location>
        <begin position="22"/>
        <end position="560"/>
    </location>
</feature>
<gene>
    <name evidence="5" type="ORF">K491DRAFT_684964</name>
</gene>
<evidence type="ECO:0000259" key="4">
    <source>
        <dbReference type="Pfam" id="PF00135"/>
    </source>
</evidence>
<accession>A0A6A6SK42</accession>
<proteinExistence type="inferred from homology"/>
<reference evidence="5" key="1">
    <citation type="journal article" date="2020" name="Stud. Mycol.">
        <title>101 Dothideomycetes genomes: a test case for predicting lifestyles and emergence of pathogens.</title>
        <authorList>
            <person name="Haridas S."/>
            <person name="Albert R."/>
            <person name="Binder M."/>
            <person name="Bloem J."/>
            <person name="Labutti K."/>
            <person name="Salamov A."/>
            <person name="Andreopoulos B."/>
            <person name="Baker S."/>
            <person name="Barry K."/>
            <person name="Bills G."/>
            <person name="Bluhm B."/>
            <person name="Cannon C."/>
            <person name="Castanera R."/>
            <person name="Culley D."/>
            <person name="Daum C."/>
            <person name="Ezra D."/>
            <person name="Gonzalez J."/>
            <person name="Henrissat B."/>
            <person name="Kuo A."/>
            <person name="Liang C."/>
            <person name="Lipzen A."/>
            <person name="Lutzoni F."/>
            <person name="Magnuson J."/>
            <person name="Mondo S."/>
            <person name="Nolan M."/>
            <person name="Ohm R."/>
            <person name="Pangilinan J."/>
            <person name="Park H.-J."/>
            <person name="Ramirez L."/>
            <person name="Alfaro M."/>
            <person name="Sun H."/>
            <person name="Tritt A."/>
            <person name="Yoshinaga Y."/>
            <person name="Zwiers L.-H."/>
            <person name="Turgeon B."/>
            <person name="Goodwin S."/>
            <person name="Spatafora J."/>
            <person name="Crous P."/>
            <person name="Grigoriev I."/>
        </authorList>
    </citation>
    <scope>NUCLEOTIDE SEQUENCE</scope>
    <source>
        <strain evidence="5">CBS 122681</strain>
    </source>
</reference>
<protein>
    <recommendedName>
        <fullName evidence="3">Carboxylic ester hydrolase</fullName>
        <ecNumber evidence="3">3.1.1.-</ecNumber>
    </recommendedName>
</protein>
<keyword evidence="2 3" id="KW-0378">Hydrolase</keyword>
<evidence type="ECO:0000313" key="6">
    <source>
        <dbReference type="Proteomes" id="UP000799324"/>
    </source>
</evidence>
<dbReference type="EC" id="3.1.1.-" evidence="3"/>
<sequence>MKRTTAISIFFLVPFFSAACADEVSDALSATPTATIANGRIIGTTTSVAGSTATAAVNKFLGIPYAAAPTGDARFEPPQAHANWNTLGTKELPNSCIQVFSPTRIAPFTEAVFNNPPPKNESEDCLYLNVFAPKKAWDINAPPYPVMYWMYGGGWKFGYSGLQIYDGSHFAGLEDVVLVTVNYRTNAFGLPQTSAIANITERNLALLDQRAGLQWVQDNIHHFGGDKSKVTIFGQSAGAYATDTMVTSYSRDDAPPFHAAIMESGVYAYNLAAYCSNTDYSAWGLLVSALNCNTGTTEDQFNCVKYNRTAEQIRDAQDNNSNIGFAFACDNTTIVSDPRTRLEAGNVANVPVVLGTNTAEGSFYTSFYDNFTDVWFSDTFASYGAALPAFENRVLAAYPLGVDGRIDNQTRLAQIYTDVNFHCPAVWYANTSSLYKDTYRYLFNATFENTRVQWPDWDVRYQGAYHTSEIPIVFTSYNMTSTSDAAAERTLSDTMRHAWANFARDPTTAPIQGWVKVQNGDSSLVDVMEFGIDGKAQRGMVADGKICDFWVSEGYRTARS</sequence>
<dbReference type="Pfam" id="PF00135">
    <property type="entry name" value="COesterase"/>
    <property type="match status" value="1"/>
</dbReference>
<keyword evidence="3" id="KW-0732">Signal</keyword>
<dbReference type="AlphaFoldDB" id="A0A6A6SK42"/>
<dbReference type="PROSITE" id="PS51257">
    <property type="entry name" value="PROKAR_LIPOPROTEIN"/>
    <property type="match status" value="1"/>
</dbReference>
<dbReference type="OrthoDB" id="408631at2759"/>
<dbReference type="InterPro" id="IPR019826">
    <property type="entry name" value="Carboxylesterase_B_AS"/>
</dbReference>
<dbReference type="Proteomes" id="UP000799324">
    <property type="component" value="Unassembled WGS sequence"/>
</dbReference>
<dbReference type="SUPFAM" id="SSF53474">
    <property type="entry name" value="alpha/beta-Hydrolases"/>
    <property type="match status" value="1"/>
</dbReference>
<evidence type="ECO:0000256" key="1">
    <source>
        <dbReference type="ARBA" id="ARBA00005964"/>
    </source>
</evidence>
<dbReference type="PANTHER" id="PTHR11559">
    <property type="entry name" value="CARBOXYLESTERASE"/>
    <property type="match status" value="1"/>
</dbReference>